<keyword evidence="3" id="KW-0328">Glycosyltransferase</keyword>
<feature type="domain" description="Glycosyl transferase family 1" evidence="1">
    <location>
        <begin position="876"/>
        <end position="1035"/>
    </location>
</feature>
<dbReference type="PANTHER" id="PTHR43179:SF7">
    <property type="entry name" value="RHAMNOSYLTRANSFERASE WBBL"/>
    <property type="match status" value="1"/>
</dbReference>
<accession>A0ABU4RW00</accession>
<dbReference type="GO" id="GO:0016757">
    <property type="term" value="F:glycosyltransferase activity"/>
    <property type="evidence" value="ECO:0007669"/>
    <property type="project" value="UniProtKB-KW"/>
</dbReference>
<feature type="domain" description="Glycosyltransferase 2-like" evidence="2">
    <location>
        <begin position="346"/>
        <end position="467"/>
    </location>
</feature>
<dbReference type="Gene3D" id="3.40.50.2000">
    <property type="entry name" value="Glycogen Phosphorylase B"/>
    <property type="match status" value="1"/>
</dbReference>
<name>A0ABU4RW00_9GAMM</name>
<comment type="caution">
    <text evidence="3">The sequence shown here is derived from an EMBL/GenBank/DDBJ whole genome shotgun (WGS) entry which is preliminary data.</text>
</comment>
<dbReference type="InterPro" id="IPR007739">
    <property type="entry name" value="RgpF"/>
</dbReference>
<dbReference type="PANTHER" id="PTHR43179">
    <property type="entry name" value="RHAMNOSYLTRANSFERASE WBBL"/>
    <property type="match status" value="1"/>
</dbReference>
<keyword evidence="4" id="KW-1185">Reference proteome</keyword>
<dbReference type="Gene3D" id="3.90.550.10">
    <property type="entry name" value="Spore Coat Polysaccharide Biosynthesis Protein SpsA, Chain A"/>
    <property type="match status" value="1"/>
</dbReference>
<evidence type="ECO:0000313" key="3">
    <source>
        <dbReference type="EMBL" id="MDX6849037.1"/>
    </source>
</evidence>
<evidence type="ECO:0000313" key="4">
    <source>
        <dbReference type="Proteomes" id="UP001273505"/>
    </source>
</evidence>
<dbReference type="Pfam" id="PF05045">
    <property type="entry name" value="RgpF"/>
    <property type="match status" value="1"/>
</dbReference>
<gene>
    <name evidence="3" type="ORF">SCD92_06675</name>
</gene>
<organism evidence="3 4">
    <name type="scientific">Gilvimarinus gilvus</name>
    <dbReference type="NCBI Taxonomy" id="3058038"/>
    <lineage>
        <taxon>Bacteria</taxon>
        <taxon>Pseudomonadati</taxon>
        <taxon>Pseudomonadota</taxon>
        <taxon>Gammaproteobacteria</taxon>
        <taxon>Cellvibrionales</taxon>
        <taxon>Cellvibrionaceae</taxon>
        <taxon>Gilvimarinus</taxon>
    </lineage>
</organism>
<dbReference type="InterPro" id="IPR001173">
    <property type="entry name" value="Glyco_trans_2-like"/>
</dbReference>
<dbReference type="InterPro" id="IPR029044">
    <property type="entry name" value="Nucleotide-diphossugar_trans"/>
</dbReference>
<evidence type="ECO:0000259" key="2">
    <source>
        <dbReference type="Pfam" id="PF00535"/>
    </source>
</evidence>
<dbReference type="SUPFAM" id="SSF53448">
    <property type="entry name" value="Nucleotide-diphospho-sugar transferases"/>
    <property type="match status" value="1"/>
</dbReference>
<dbReference type="Pfam" id="PF00534">
    <property type="entry name" value="Glycos_transf_1"/>
    <property type="match status" value="1"/>
</dbReference>
<evidence type="ECO:0000259" key="1">
    <source>
        <dbReference type="Pfam" id="PF00534"/>
    </source>
</evidence>
<dbReference type="Proteomes" id="UP001273505">
    <property type="component" value="Unassembled WGS sequence"/>
</dbReference>
<dbReference type="EC" id="2.4.-.-" evidence="3"/>
<proteinExistence type="predicted"/>
<dbReference type="Pfam" id="PF00535">
    <property type="entry name" value="Glycos_transf_2"/>
    <property type="match status" value="1"/>
</dbReference>
<dbReference type="InterPro" id="IPR001296">
    <property type="entry name" value="Glyco_trans_1"/>
</dbReference>
<keyword evidence="3" id="KW-0808">Transferase</keyword>
<dbReference type="RefSeq" id="WP_302723528.1">
    <property type="nucleotide sequence ID" value="NZ_JAULRU010000617.1"/>
</dbReference>
<protein>
    <submittedName>
        <fullName evidence="3">Glycosyltransferase</fullName>
        <ecNumber evidence="3">2.4.-.-</ecNumber>
    </submittedName>
</protein>
<dbReference type="EMBL" id="JAXAFO010000008">
    <property type="protein sequence ID" value="MDX6849037.1"/>
    <property type="molecule type" value="Genomic_DNA"/>
</dbReference>
<dbReference type="SUPFAM" id="SSF53756">
    <property type="entry name" value="UDP-Glycosyltransferase/glycogen phosphorylase"/>
    <property type="match status" value="1"/>
</dbReference>
<reference evidence="3 4" key="1">
    <citation type="submission" date="2023-11" db="EMBL/GenBank/DDBJ databases">
        <title>Gilvimarinus fulvus sp. nov., isolated from the surface of Kelp.</title>
        <authorList>
            <person name="Sun Y.Y."/>
            <person name="Gong Y."/>
            <person name="Du Z.J."/>
        </authorList>
    </citation>
    <scope>NUCLEOTIDE SEQUENCE [LARGE SCALE GENOMIC DNA]</scope>
    <source>
        <strain evidence="3 4">SDUM040013</strain>
    </source>
</reference>
<sequence>MGDSGGRLAITLHIYYLDIAERLLSQLGWLATSDRFALWITVPTEKRADVEALLARHGLVAQVRDYPNTGMDVLPFLRVLPELAEAGYSAVVKLHTKRGADDASAVWGKALLEDMCREPVMSAIDRAFGHYPDLDIVGLAPFFLSARKLIRDDESLVRSLSSEIPNLNIPSMDWGYFAGTMFAARVEPLLPIAAWATDNSHRFSSSYQADGLWTHAVERAFGVMVRQDGLSVGLIHAPPGNEQHSLQRVRMGEAINQAYSRELALQVESFEQDFEALVQCDLLDADNYPLEGEVVGSVDLYRHYLLIGQFDHRVSASKAWRLKRQNDWQMPWDRWQVAHRAPDLVSIIVPIYNQPELTEQCIRSLFSVTTTVCFEVVCLDNGSDATTGAMLTRLAHEFPALRLMRHETNLNFALGCNTGFGESLGARVVFLNNDTTVTDGWLDRLMARLDVGDCFAVQPQLRYPDGTLQCMGVVFSDKSTLGYPIYAQMAPSDCAANKPRKFKALTAACLALNATDFAGMKGFDALYINGQEDVDLCLRLHEHTGKLGAYVPDSVVVHHESKTQGRFKQVDQNRAVFVNRWKGKVATDDLAHYQEDGFTVTGWRSDGNSREAAYRIYRPVLEVMSLIRSANQAFRVGDYARAGEFYAQLAFERPGYPGLEGNFVALRRAWLNRNDVIADRPKVGVCGWSLDHQAAGRAIALAEAYAPLSDVALIGCLPPRPGVTLWPPMQEMSIPCHYFSMHSEEAFVRQAFSLVVQHPFDVVHLSKPRIHNVIMGWLYQLVWGARVIMDVDDEELAFVGADSPLDPASYLQAKGRLPPLRSLREAEWTRLAVGMIGQFDAVTVSNVALKKRYGGQIIPHVRPSARFSPSAAQTAASREEFGIPQDKTVFLFYGSPRVHKGVVETAEVLASLPQKNICYVIAGGDPDQETRDGLARLKGLDIRWLDSQPYERTADIVAMGDACVLLQDADNPVSRFQFPAKLVDALGMGLTVFAQVTPPLEDLAAKGAFIPVTRDNLKGRLQQWLASGDQSHRQKGRAVFKAELTVEAVAPIIGSIVKESSLRRARALRWGEQLARLTTGQLPAGVPLPND</sequence>